<dbReference type="Proteomes" id="UP000594961">
    <property type="component" value="Chromosome"/>
</dbReference>
<dbReference type="AlphaFoldDB" id="A0A7M1R2K2"/>
<dbReference type="RefSeq" id="WP_197554866.1">
    <property type="nucleotide sequence ID" value="NZ_CP063212.1"/>
</dbReference>
<dbReference type="EMBL" id="CP063212">
    <property type="protein sequence ID" value="QOR48408.1"/>
    <property type="molecule type" value="Genomic_DNA"/>
</dbReference>
<keyword evidence="1" id="KW-0812">Transmembrane</keyword>
<evidence type="ECO:0000313" key="3">
    <source>
        <dbReference type="Proteomes" id="UP000594961"/>
    </source>
</evidence>
<reference evidence="2 3" key="1">
    <citation type="submission" date="2020-10" db="EMBL/GenBank/DDBJ databases">
        <title>Trueperella pecoris sp. nov. isolated from bovine and porcine specimens.</title>
        <authorList>
            <person name="Schoenecker L."/>
            <person name="Schnydrig P."/>
            <person name="Brodard I."/>
            <person name="Thomann A."/>
            <person name="Hemphill A."/>
            <person name="Rodriguez-Campos S."/>
            <person name="Perreten V."/>
            <person name="Jores J."/>
            <person name="Kittl S."/>
        </authorList>
    </citation>
    <scope>NUCLEOTIDE SEQUENCE [LARGE SCALE GENOMIC DNA]</scope>
    <source>
        <strain evidence="2 3">19OD0592</strain>
    </source>
</reference>
<gene>
    <name evidence="2" type="ORF">INS90_03810</name>
</gene>
<accession>A0A7M1R2K2</accession>
<sequence length="232" mass="25854">MSDIPHYAKSLCTNASDIERCLTIALEKPSFEVENHLRSDMNCFNIQVKYSMPERVLHRAYRHPWISGVLGLFAAIVALVVLRIRVGSFQGYAGLIVAIVVVASLVAFFSALSGAHDIVQLVADRISGREIKLWNYPFAILAMALTSTVVILVFIGLGYQAGMWELAFAPVAFAWVILVVMLRILLPRRVDKRLAERFTKAAKSITAILDYHATRENEVHMTNASPRKGNAR</sequence>
<name>A0A7M1R2K2_9ACTO</name>
<feature type="transmembrane region" description="Helical" evidence="1">
    <location>
        <begin position="167"/>
        <end position="186"/>
    </location>
</feature>
<feature type="transmembrane region" description="Helical" evidence="1">
    <location>
        <begin position="92"/>
        <end position="112"/>
    </location>
</feature>
<feature type="transmembrane region" description="Helical" evidence="1">
    <location>
        <begin position="65"/>
        <end position="86"/>
    </location>
</feature>
<feature type="transmembrane region" description="Helical" evidence="1">
    <location>
        <begin position="133"/>
        <end position="155"/>
    </location>
</feature>
<proteinExistence type="predicted"/>
<keyword evidence="1" id="KW-1133">Transmembrane helix</keyword>
<organism evidence="2 3">
    <name type="scientific">Trueperella pecoris</name>
    <dbReference type="NCBI Taxonomy" id="2733571"/>
    <lineage>
        <taxon>Bacteria</taxon>
        <taxon>Bacillati</taxon>
        <taxon>Actinomycetota</taxon>
        <taxon>Actinomycetes</taxon>
        <taxon>Actinomycetales</taxon>
        <taxon>Actinomycetaceae</taxon>
        <taxon>Trueperella</taxon>
    </lineage>
</organism>
<evidence type="ECO:0000256" key="1">
    <source>
        <dbReference type="SAM" id="Phobius"/>
    </source>
</evidence>
<evidence type="ECO:0000313" key="2">
    <source>
        <dbReference type="EMBL" id="QOR48408.1"/>
    </source>
</evidence>
<protein>
    <submittedName>
        <fullName evidence="2">Uncharacterized protein</fullName>
    </submittedName>
</protein>
<keyword evidence="1" id="KW-0472">Membrane</keyword>